<name>A0A2S9SU54_9BACT</name>
<accession>A0A2S9SU54</accession>
<dbReference type="Proteomes" id="UP000238649">
    <property type="component" value="Unassembled WGS sequence"/>
</dbReference>
<protein>
    <recommendedName>
        <fullName evidence="3">Bacterial mobilisation domain-containing protein</fullName>
    </recommendedName>
</protein>
<reference evidence="1 2" key="1">
    <citation type="submission" date="2017-09" db="EMBL/GenBank/DDBJ databases">
        <title>Reassesment of A. cryaerophilus.</title>
        <authorList>
            <person name="Perez-Cataluna A."/>
            <person name="Collado L."/>
            <person name="Salgado O."/>
            <person name="Lefinanco V."/>
            <person name="Figueras M.J."/>
        </authorList>
    </citation>
    <scope>NUCLEOTIDE SEQUENCE [LARGE SCALE GENOMIC DNA]</scope>
    <source>
        <strain evidence="1 2">LMG 9871</strain>
    </source>
</reference>
<dbReference type="RefSeq" id="WP_105911416.1">
    <property type="nucleotide sequence ID" value="NZ_NXGH01000008.1"/>
</dbReference>
<comment type="caution">
    <text evidence="1">The sequence shown here is derived from an EMBL/GenBank/DDBJ whole genome shotgun (WGS) entry which is preliminary data.</text>
</comment>
<dbReference type="AlphaFoldDB" id="A0A2S9SU54"/>
<gene>
    <name evidence="1" type="ORF">CJ671_03885</name>
</gene>
<proteinExistence type="predicted"/>
<evidence type="ECO:0000313" key="2">
    <source>
        <dbReference type="Proteomes" id="UP000238649"/>
    </source>
</evidence>
<dbReference type="Pfam" id="PF21983">
    <property type="entry name" value="NikA-like"/>
    <property type="match status" value="1"/>
</dbReference>
<dbReference type="InterPro" id="IPR053842">
    <property type="entry name" value="NikA-like"/>
</dbReference>
<evidence type="ECO:0000313" key="1">
    <source>
        <dbReference type="EMBL" id="PRM90126.1"/>
    </source>
</evidence>
<dbReference type="EMBL" id="NXGH01000008">
    <property type="protein sequence ID" value="PRM90126.1"/>
    <property type="molecule type" value="Genomic_DNA"/>
</dbReference>
<evidence type="ECO:0008006" key="3">
    <source>
        <dbReference type="Google" id="ProtNLM"/>
    </source>
</evidence>
<organism evidence="1 2">
    <name type="scientific">Aliarcobacter cryaerophilus</name>
    <dbReference type="NCBI Taxonomy" id="28198"/>
    <lineage>
        <taxon>Bacteria</taxon>
        <taxon>Pseudomonadati</taxon>
        <taxon>Campylobacterota</taxon>
        <taxon>Epsilonproteobacteria</taxon>
        <taxon>Campylobacterales</taxon>
        <taxon>Arcobacteraceae</taxon>
        <taxon>Aliarcobacter</taxon>
    </lineage>
</organism>
<sequence>MEKQKKENRIDFRVNNCELDKIKSNSNKANLTVSDFCRKSALSFNVEYSPFLNNKNDIAIQVRRVGVNLNEVAYVLNIANLKNALNNYNYQALLNELKVMENQLNKIIVGA</sequence>